<dbReference type="AlphaFoldDB" id="A0A9P6NMZ0"/>
<accession>A0A9P6NMZ0</accession>
<organism evidence="3 4">
    <name type="scientific">Cronartium quercuum f. sp. fusiforme G11</name>
    <dbReference type="NCBI Taxonomy" id="708437"/>
    <lineage>
        <taxon>Eukaryota</taxon>
        <taxon>Fungi</taxon>
        <taxon>Dikarya</taxon>
        <taxon>Basidiomycota</taxon>
        <taxon>Pucciniomycotina</taxon>
        <taxon>Pucciniomycetes</taxon>
        <taxon>Pucciniales</taxon>
        <taxon>Coleosporiaceae</taxon>
        <taxon>Cronartium</taxon>
    </lineage>
</organism>
<feature type="compositionally biased region" description="Low complexity" evidence="1">
    <location>
        <begin position="67"/>
        <end position="92"/>
    </location>
</feature>
<feature type="region of interest" description="Disordered" evidence="1">
    <location>
        <begin position="117"/>
        <end position="220"/>
    </location>
</feature>
<keyword evidence="2" id="KW-0812">Transmembrane</keyword>
<feature type="compositionally biased region" description="Basic and acidic residues" evidence="1">
    <location>
        <begin position="338"/>
        <end position="349"/>
    </location>
</feature>
<feature type="region of interest" description="Disordered" evidence="1">
    <location>
        <begin position="59"/>
        <end position="104"/>
    </location>
</feature>
<dbReference type="OrthoDB" id="10575179at2759"/>
<comment type="caution">
    <text evidence="3">The sequence shown here is derived from an EMBL/GenBank/DDBJ whole genome shotgun (WGS) entry which is preliminary data.</text>
</comment>
<keyword evidence="2" id="KW-1133">Transmembrane helix</keyword>
<keyword evidence="4" id="KW-1185">Reference proteome</keyword>
<name>A0A9P6NMZ0_9BASI</name>
<reference evidence="3" key="1">
    <citation type="submission" date="2013-11" db="EMBL/GenBank/DDBJ databases">
        <title>Genome sequence of the fusiform rust pathogen reveals effectors for host alternation and coevolution with pine.</title>
        <authorList>
            <consortium name="DOE Joint Genome Institute"/>
            <person name="Smith K."/>
            <person name="Pendleton A."/>
            <person name="Kubisiak T."/>
            <person name="Anderson C."/>
            <person name="Salamov A."/>
            <person name="Aerts A."/>
            <person name="Riley R."/>
            <person name="Clum A."/>
            <person name="Lindquist E."/>
            <person name="Ence D."/>
            <person name="Campbell M."/>
            <person name="Kronenberg Z."/>
            <person name="Feau N."/>
            <person name="Dhillon B."/>
            <person name="Hamelin R."/>
            <person name="Burleigh J."/>
            <person name="Smith J."/>
            <person name="Yandell M."/>
            <person name="Nelson C."/>
            <person name="Grigoriev I."/>
            <person name="Davis J."/>
        </authorList>
    </citation>
    <scope>NUCLEOTIDE SEQUENCE</scope>
    <source>
        <strain evidence="3">G11</strain>
    </source>
</reference>
<evidence type="ECO:0000256" key="2">
    <source>
        <dbReference type="SAM" id="Phobius"/>
    </source>
</evidence>
<evidence type="ECO:0000313" key="3">
    <source>
        <dbReference type="EMBL" id="KAG0148978.1"/>
    </source>
</evidence>
<sequence>MKDGDKLYKLSTRAYPTEFISHEYSRFKRWLSTQLSAPQTHLVTELACSPRQFVRRQVSLQTPPNPSTTSATLSPSTSSTLQSSPSPQNLSTAALPNQVRPTTIPPQGVKLILAHSTPPLSTTTTNNTINTNGTQSIRPNATTLSTGSVAGVPRPLPQSSAPPNPRLADPGPDSTTPEPLATPTAHTQPSIQTNSTVAPKSVTTKTSKPSVKPLNKSHKDTENFDTKKEFVIIGLACVTGIILVVVGVIIYKIQASKRQHRKMMEDRIEVNLNSRGSHKRDVVSHLKPLEEVYPSTRRPSYYDISYPPLPPPPPPSIPFPIPPLPPQNPHQRVLKNHNPHDQRSMDFHHPRTPPPIHSGRLHTSRERDHWNREPSCYDIDIYYGAPEVESRSVSQYIDTRYTLRSKDYDVMQPDDRPYDPRYIVDQRGQLRYETQDTWPEEDNENRGMIKNNGLKYDERDHHHQQHHHQNIYGESPYSVYSNDRTQVLRKTSDRIKKVSIDEVQMTNWSREPFESTWK</sequence>
<feature type="transmembrane region" description="Helical" evidence="2">
    <location>
        <begin position="230"/>
        <end position="253"/>
    </location>
</feature>
<protein>
    <submittedName>
        <fullName evidence="3">Uncharacterized protein</fullName>
    </submittedName>
</protein>
<gene>
    <name evidence="3" type="ORF">CROQUDRAFT_89550</name>
</gene>
<feature type="compositionally biased region" description="Polar residues" evidence="1">
    <location>
        <begin position="135"/>
        <end position="148"/>
    </location>
</feature>
<dbReference type="Proteomes" id="UP000886653">
    <property type="component" value="Unassembled WGS sequence"/>
</dbReference>
<evidence type="ECO:0000313" key="4">
    <source>
        <dbReference type="Proteomes" id="UP000886653"/>
    </source>
</evidence>
<feature type="compositionally biased region" description="Low complexity" evidence="1">
    <location>
        <begin position="122"/>
        <end position="134"/>
    </location>
</feature>
<feature type="compositionally biased region" description="Pro residues" evidence="1">
    <location>
        <begin position="154"/>
        <end position="165"/>
    </location>
</feature>
<proteinExistence type="predicted"/>
<evidence type="ECO:0000256" key="1">
    <source>
        <dbReference type="SAM" id="MobiDB-lite"/>
    </source>
</evidence>
<keyword evidence="2" id="KW-0472">Membrane</keyword>
<dbReference type="EMBL" id="MU167231">
    <property type="protein sequence ID" value="KAG0148978.1"/>
    <property type="molecule type" value="Genomic_DNA"/>
</dbReference>
<feature type="region of interest" description="Disordered" evidence="1">
    <location>
        <begin position="336"/>
        <end position="367"/>
    </location>
</feature>
<feature type="compositionally biased region" description="Polar residues" evidence="1">
    <location>
        <begin position="184"/>
        <end position="209"/>
    </location>
</feature>